<keyword evidence="2 4" id="KW-0808">Transferase</keyword>
<gene>
    <name evidence="7" type="ORF">EP073_09955</name>
</gene>
<dbReference type="PROSITE" id="PS50926">
    <property type="entry name" value="TRAM"/>
    <property type="match status" value="1"/>
</dbReference>
<dbReference type="SUPFAM" id="SSF53335">
    <property type="entry name" value="S-adenosyl-L-methionine-dependent methyltransferases"/>
    <property type="match status" value="1"/>
</dbReference>
<dbReference type="Gene3D" id="2.40.50.140">
    <property type="entry name" value="Nucleic acid-binding proteins"/>
    <property type="match status" value="1"/>
</dbReference>
<dbReference type="KEGG" id="gtl:EP073_09955"/>
<organism evidence="7 8">
    <name type="scientific">Geovibrio thiophilus</name>
    <dbReference type="NCBI Taxonomy" id="139438"/>
    <lineage>
        <taxon>Bacteria</taxon>
        <taxon>Pseudomonadati</taxon>
        <taxon>Deferribacterota</taxon>
        <taxon>Deferribacteres</taxon>
        <taxon>Deferribacterales</taxon>
        <taxon>Geovibrionaceae</taxon>
        <taxon>Geovibrio</taxon>
    </lineage>
</organism>
<dbReference type="InterPro" id="IPR010280">
    <property type="entry name" value="U5_MeTrfase_fam"/>
</dbReference>
<dbReference type="GO" id="GO:0032259">
    <property type="term" value="P:methylation"/>
    <property type="evidence" value="ECO:0007669"/>
    <property type="project" value="UniProtKB-KW"/>
</dbReference>
<dbReference type="PROSITE" id="PS51687">
    <property type="entry name" value="SAM_MT_RNA_M5U"/>
    <property type="match status" value="1"/>
</dbReference>
<dbReference type="EMBL" id="CP035108">
    <property type="protein sequence ID" value="QAR33713.1"/>
    <property type="molecule type" value="Genomic_DNA"/>
</dbReference>
<dbReference type="PANTHER" id="PTHR11061">
    <property type="entry name" value="RNA M5U METHYLTRANSFERASE"/>
    <property type="match status" value="1"/>
</dbReference>
<dbReference type="GO" id="GO:0006396">
    <property type="term" value="P:RNA processing"/>
    <property type="evidence" value="ECO:0007669"/>
    <property type="project" value="InterPro"/>
</dbReference>
<sequence length="390" mass="42892">MRFETEIRDTAYGGYGIGTFTDGRTAFIPFAVEGDRVVAEMTEDKKSFIYANLVEVITPSAKRGEKYCPHIGICGGCSFGHIDYEAQKEIKVRIVRQAFRNVKCGVPSEAVSGEKLRYRNRVTFKVKGGKLGFYAFKSRDFIEVGDCPLVSETLVAKCSEFAAANVCDEIYELYAVENGKGGFLASVKGIESDDVKFVAFDGISGKDFVIGEEYMELDTPLGAVLIGGDSFLQSNRFLMGELQKKAVNAAGVNALELYCGSGFFTIGLADKFRSVTAVEISKEAIRLGQKLELANVRWVAGDVTKFIKTSKGRFDHVLADPPRTGLEKSVVGFIREKKPTTVTYVSCNPTTLARDVAKLQNMYDIKDFTIMDMFPGTHHVECVVCLALKS</sequence>
<accession>A0A3R5UVI0</accession>
<dbReference type="SUPFAM" id="SSF50249">
    <property type="entry name" value="Nucleic acid-binding proteins"/>
    <property type="match status" value="1"/>
</dbReference>
<dbReference type="CDD" id="cd02440">
    <property type="entry name" value="AdoMet_MTases"/>
    <property type="match status" value="1"/>
</dbReference>
<feature type="binding site" evidence="4">
    <location>
        <position position="233"/>
    </location>
    <ligand>
        <name>S-adenosyl-L-methionine</name>
        <dbReference type="ChEBI" id="CHEBI:59789"/>
    </ligand>
</feature>
<evidence type="ECO:0000256" key="2">
    <source>
        <dbReference type="ARBA" id="ARBA00022679"/>
    </source>
</evidence>
<feature type="active site" description="Nucleophile" evidence="4">
    <location>
        <position position="347"/>
    </location>
</feature>
<evidence type="ECO:0000313" key="7">
    <source>
        <dbReference type="EMBL" id="QAR33713.1"/>
    </source>
</evidence>
<dbReference type="InterPro" id="IPR002792">
    <property type="entry name" value="TRAM_dom"/>
</dbReference>
<dbReference type="Proteomes" id="UP000287502">
    <property type="component" value="Chromosome"/>
</dbReference>
<dbReference type="InterPro" id="IPR012340">
    <property type="entry name" value="NA-bd_OB-fold"/>
</dbReference>
<comment type="similarity">
    <text evidence="4">Belongs to the class I-like SAM-binding methyltransferase superfamily. RNA M5U methyltransferase family.</text>
</comment>
<evidence type="ECO:0000256" key="4">
    <source>
        <dbReference type="PROSITE-ProRule" id="PRU01024"/>
    </source>
</evidence>
<keyword evidence="3 4" id="KW-0949">S-adenosyl-L-methionine</keyword>
<keyword evidence="8" id="KW-1185">Reference proteome</keyword>
<dbReference type="AlphaFoldDB" id="A0A3R5UVI0"/>
<dbReference type="GO" id="GO:0008173">
    <property type="term" value="F:RNA methyltransferase activity"/>
    <property type="evidence" value="ECO:0007669"/>
    <property type="project" value="InterPro"/>
</dbReference>
<dbReference type="PANTHER" id="PTHR11061:SF30">
    <property type="entry name" value="TRNA (URACIL(54)-C(5))-METHYLTRANSFERASE"/>
    <property type="match status" value="1"/>
</dbReference>
<feature type="binding site" evidence="4">
    <location>
        <position position="320"/>
    </location>
    <ligand>
        <name>S-adenosyl-L-methionine</name>
        <dbReference type="ChEBI" id="CHEBI:59789"/>
    </ligand>
</feature>
<reference evidence="7 8" key="1">
    <citation type="submission" date="2019-01" db="EMBL/GenBank/DDBJ databases">
        <title>Geovibrio thiophilus DSM 11263, complete genome.</title>
        <authorList>
            <person name="Spring S."/>
            <person name="Bunk B."/>
            <person name="Sproer C."/>
        </authorList>
    </citation>
    <scope>NUCLEOTIDE SEQUENCE [LARGE SCALE GENOMIC DNA]</scope>
    <source>
        <strain evidence="7 8">DSM 11263</strain>
    </source>
</reference>
<evidence type="ECO:0000256" key="5">
    <source>
        <dbReference type="PROSITE-ProRule" id="PRU10015"/>
    </source>
</evidence>
<name>A0A3R5UVI0_9BACT</name>
<dbReference type="PROSITE" id="PS01230">
    <property type="entry name" value="TRMA_1"/>
    <property type="match status" value="1"/>
</dbReference>
<evidence type="ECO:0000256" key="3">
    <source>
        <dbReference type="ARBA" id="ARBA00022691"/>
    </source>
</evidence>
<proteinExistence type="inferred from homology"/>
<protein>
    <submittedName>
        <fullName evidence="7">Class I SAM-dependent RNA methyltransferase</fullName>
    </submittedName>
</protein>
<dbReference type="OrthoDB" id="9804590at2"/>
<feature type="domain" description="TRAM" evidence="6">
    <location>
        <begin position="1"/>
        <end position="55"/>
    </location>
</feature>
<dbReference type="RefSeq" id="WP_128466999.1">
    <property type="nucleotide sequence ID" value="NZ_CP035108.1"/>
</dbReference>
<evidence type="ECO:0000259" key="6">
    <source>
        <dbReference type="PROSITE" id="PS50926"/>
    </source>
</evidence>
<keyword evidence="1 4" id="KW-0489">Methyltransferase</keyword>
<dbReference type="Gene3D" id="3.40.50.150">
    <property type="entry name" value="Vaccinia Virus protein VP39"/>
    <property type="match status" value="2"/>
</dbReference>
<dbReference type="Pfam" id="PF05958">
    <property type="entry name" value="tRNA_U5-meth_tr"/>
    <property type="match status" value="1"/>
</dbReference>
<feature type="binding site" evidence="4">
    <location>
        <position position="258"/>
    </location>
    <ligand>
        <name>S-adenosyl-L-methionine</name>
        <dbReference type="ChEBI" id="CHEBI:59789"/>
    </ligand>
</feature>
<evidence type="ECO:0000313" key="8">
    <source>
        <dbReference type="Proteomes" id="UP000287502"/>
    </source>
</evidence>
<dbReference type="InterPro" id="IPR030390">
    <property type="entry name" value="MeTrfase_TrmA_AS"/>
</dbReference>
<feature type="active site" evidence="5">
    <location>
        <position position="347"/>
    </location>
</feature>
<evidence type="ECO:0000256" key="1">
    <source>
        <dbReference type="ARBA" id="ARBA00022603"/>
    </source>
</evidence>
<dbReference type="InterPro" id="IPR029063">
    <property type="entry name" value="SAM-dependent_MTases_sf"/>
</dbReference>
<feature type="binding site" evidence="4">
    <location>
        <position position="279"/>
    </location>
    <ligand>
        <name>S-adenosyl-L-methionine</name>
        <dbReference type="ChEBI" id="CHEBI:59789"/>
    </ligand>
</feature>